<dbReference type="InterPro" id="IPR034584">
    <property type="entry name" value="SPMIP8"/>
</dbReference>
<reference evidence="1 3" key="2">
    <citation type="journal article" date="2009" name="Biochem. Genet.">
        <title>Molecular evolution of TEPP protein genes in metazoans.</title>
        <authorList>
            <person name="Hahn Y."/>
        </authorList>
    </citation>
    <scope>NUCLEOTIDE SEQUENCE</scope>
</reference>
<protein>
    <submittedName>
        <fullName evidence="1">TEPP protein</fullName>
    </submittedName>
    <submittedName>
        <fullName evidence="3">Testis, prostate and placenta expressed</fullName>
    </submittedName>
</protein>
<dbReference type="Pfam" id="PF22574">
    <property type="entry name" value="SPMIP8"/>
    <property type="match status" value="1"/>
</dbReference>
<dbReference type="PANTHER" id="PTHR35348">
    <property type="entry name" value="TESTIS, PROSTATE AND PLACENTA-EXPRESSED PROTEIN"/>
    <property type="match status" value="1"/>
</dbReference>
<evidence type="ECO:0000313" key="1">
    <source>
        <dbReference type="EMBL" id="DAA06550.1"/>
    </source>
</evidence>
<dbReference type="AlphaFoldDB" id="C9QNV0"/>
<dbReference type="OrthoDB" id="9970246at2759"/>
<dbReference type="GeneID" id="100310844"/>
<sequence>MSSTFSAPGRPNYVKLSAVKEGMYHPKIPTFRRMDMDTAAHKLPEEHCRTTTTCGPGDFKNANITLFRSPARSLSCTRITETGRSLREIYPPSNFQLSTSRPVHCSRFSSSMPASELSSTGKGELRFVGYAVRYLRPNVSASWKYTLNQEPNIDQYGQRPIPANIYSRYRDTFPQYSRNLATEAWRT</sequence>
<keyword evidence="2" id="KW-1185">Reference proteome</keyword>
<gene>
    <name evidence="1 3" type="primary">TEPP</name>
</gene>
<dbReference type="Proteomes" id="UP000694865">
    <property type="component" value="Unplaced"/>
</dbReference>
<dbReference type="RefSeq" id="NP_001159945.1">
    <property type="nucleotide sequence ID" value="NM_001166473.1"/>
</dbReference>
<reference evidence="1 3" key="1">
    <citation type="journal article" date="2003" name="Biochem. Biophys. Res. Commun.">
        <title>TEPP, a new gene specifically expressed in testis, prostate, and placenta and well conserved in chordates.</title>
        <authorList>
            <person name="Bera T.K."/>
            <person name="Hahn Y."/>
            <person name="Lee B."/>
            <person name="Pastan I.H."/>
        </authorList>
    </citation>
    <scope>NUCLEOTIDE SEQUENCE</scope>
</reference>
<evidence type="ECO:0000313" key="3">
    <source>
        <dbReference type="RefSeq" id="NP_001159945.1"/>
    </source>
</evidence>
<name>C9QNV0_SACKO</name>
<proteinExistence type="evidence at transcript level"/>
<dbReference type="KEGG" id="sko:100310844"/>
<dbReference type="CTD" id="618782"/>
<evidence type="ECO:0000313" key="2">
    <source>
        <dbReference type="Proteomes" id="UP000694865"/>
    </source>
</evidence>
<organism evidence="1">
    <name type="scientific">Saccoglossus kowalevskii</name>
    <name type="common">Acorn worm</name>
    <dbReference type="NCBI Taxonomy" id="10224"/>
    <lineage>
        <taxon>Eukaryota</taxon>
        <taxon>Metazoa</taxon>
        <taxon>Hemichordata</taxon>
        <taxon>Enteropneusta</taxon>
        <taxon>Harrimaniidae</taxon>
        <taxon>Saccoglossus</taxon>
    </lineage>
</organism>
<dbReference type="EMBL" id="BK006632">
    <property type="protein sequence ID" value="DAA06550.1"/>
    <property type="molecule type" value="mRNA"/>
</dbReference>
<reference evidence="3" key="3">
    <citation type="submission" date="2025-05" db="UniProtKB">
        <authorList>
            <consortium name="RefSeq"/>
        </authorList>
    </citation>
    <scope>IDENTIFICATION</scope>
</reference>
<accession>C9QNV0</accession>
<dbReference type="PANTHER" id="PTHR35348:SF1">
    <property type="entry name" value="TESTIS, PROSTATE AND PLACENTA-EXPRESSED PROTEIN"/>
    <property type="match status" value="1"/>
</dbReference>